<reference evidence="3" key="1">
    <citation type="journal article" date="2006" name="PLoS Biol.">
        <title>Macronuclear genome sequence of the ciliate Tetrahymena thermophila, a model eukaryote.</title>
        <authorList>
            <person name="Eisen J.A."/>
            <person name="Coyne R.S."/>
            <person name="Wu M."/>
            <person name="Wu D."/>
            <person name="Thiagarajan M."/>
            <person name="Wortman J.R."/>
            <person name="Badger J.H."/>
            <person name="Ren Q."/>
            <person name="Amedeo P."/>
            <person name="Jones K.M."/>
            <person name="Tallon L.J."/>
            <person name="Delcher A.L."/>
            <person name="Salzberg S.L."/>
            <person name="Silva J.C."/>
            <person name="Haas B.J."/>
            <person name="Majoros W.H."/>
            <person name="Farzad M."/>
            <person name="Carlton J.M."/>
            <person name="Smith R.K. Jr."/>
            <person name="Garg J."/>
            <person name="Pearlman R.E."/>
            <person name="Karrer K.M."/>
            <person name="Sun L."/>
            <person name="Manning G."/>
            <person name="Elde N.C."/>
            <person name="Turkewitz A.P."/>
            <person name="Asai D.J."/>
            <person name="Wilkes D.E."/>
            <person name="Wang Y."/>
            <person name="Cai H."/>
            <person name="Collins K."/>
            <person name="Stewart B.A."/>
            <person name="Lee S.R."/>
            <person name="Wilamowska K."/>
            <person name="Weinberg Z."/>
            <person name="Ruzzo W.L."/>
            <person name="Wloga D."/>
            <person name="Gaertig J."/>
            <person name="Frankel J."/>
            <person name="Tsao C.-C."/>
            <person name="Gorovsky M.A."/>
            <person name="Keeling P.J."/>
            <person name="Waller R.F."/>
            <person name="Patron N.J."/>
            <person name="Cherry J.M."/>
            <person name="Stover N.A."/>
            <person name="Krieger C.J."/>
            <person name="del Toro C."/>
            <person name="Ryder H.F."/>
            <person name="Williamson S.C."/>
            <person name="Barbeau R.A."/>
            <person name="Hamilton E.P."/>
            <person name="Orias E."/>
        </authorList>
    </citation>
    <scope>NUCLEOTIDE SEQUENCE [LARGE SCALE GENOMIC DNA]</scope>
    <source>
        <strain evidence="3">SB210</strain>
    </source>
</reference>
<evidence type="ECO:0000313" key="3">
    <source>
        <dbReference type="Proteomes" id="UP000009168"/>
    </source>
</evidence>
<dbReference type="Proteomes" id="UP000009168">
    <property type="component" value="Unassembled WGS sequence"/>
</dbReference>
<feature type="region of interest" description="Disordered" evidence="1">
    <location>
        <begin position="559"/>
        <end position="585"/>
    </location>
</feature>
<dbReference type="AlphaFoldDB" id="I7MIN2"/>
<keyword evidence="3" id="KW-1185">Reference proteome</keyword>
<evidence type="ECO:0000256" key="1">
    <source>
        <dbReference type="SAM" id="MobiDB-lite"/>
    </source>
</evidence>
<dbReference type="InParanoid" id="I7MIN2"/>
<protein>
    <submittedName>
        <fullName evidence="2">Uncharacterized protein</fullName>
    </submittedName>
</protein>
<proteinExistence type="predicted"/>
<dbReference type="GeneID" id="7829945"/>
<name>I7MIN2_TETTS</name>
<dbReference type="EMBL" id="GG662443">
    <property type="protein sequence ID" value="EAS04597.1"/>
    <property type="molecule type" value="Genomic_DNA"/>
</dbReference>
<accession>I7MIN2</accession>
<dbReference type="HOGENOM" id="CLU_380601_0_0_1"/>
<gene>
    <name evidence="2" type="ORF">TTHERM_00239180</name>
</gene>
<dbReference type="RefSeq" id="XP_001024842.1">
    <property type="nucleotide sequence ID" value="XM_001024842.1"/>
</dbReference>
<evidence type="ECO:0000313" key="2">
    <source>
        <dbReference type="EMBL" id="EAS04597.1"/>
    </source>
</evidence>
<feature type="compositionally biased region" description="Basic and acidic residues" evidence="1">
    <location>
        <begin position="640"/>
        <end position="650"/>
    </location>
</feature>
<feature type="region of interest" description="Disordered" evidence="1">
    <location>
        <begin position="631"/>
        <end position="656"/>
    </location>
</feature>
<sequence length="728" mass="86373">MKDFYSTEDSLPSVNKNDLKIDRYEAGNSLREKNLQQSNLQKLQFYNNIQFPKKEEIKCQINNRSKRILSFSCPSEDTYDLQEKQNTQQNNFNQCNKPSFNISDQQSKNLKQNIIYEKSHTENTVSRKYKLQLKDKISEQLNAHSKQKSFVKQNQSQKVSLDIYQNPEDEVHLKKNQSIQIENSDLNIINNKKERVLFPNFDKISPLEYRGISSSLNSSIIQKQYSKGRDKFSLRSEIQQIGNMFVYKSELSSSKLPYLRDSIHDQDNNGLRNSLIALSKSTLQQVQKNNRTTSITRQPTFDQEQSFCNSQKQINCAMQNDTDQLKIIQKKLNYSDRKLAVLKVLKNKIKNRQNSLPATQLMIINSKNQYNEHQENINQNNSQIFPTQYEQQNEEKREKNLQSSLEYLENSQIEDKNQLSRLLMKQQPLRLHEYRNQSQIIFQQVSPTKNQEENDCPQKYQRKRIKTQCSKQNMLQSLEKQIDNKSLLIKKSSIDSQFIYPIITQRPSQQNTKQNSPFKKESLSPITYLKNNYDKEEEILKSCQQYIARLFKRREHNLKKKSAQRNMDNEVTDKSNQQLKQKKMKQDKILNDLHSLEKTYEDNFNQDFEQLQKYYDQKYLQNNHADNFKGVNEQKCQSPKNKDKSPEKNKLQLTQSIQNEDFLYQNVKKIKSKKKPIYQNDEQGATQNFQDLKPWNDLEQNKTSLSFFHKTIFDPDQEKNIRNSQKLY</sequence>
<organism evidence="2 3">
    <name type="scientific">Tetrahymena thermophila (strain SB210)</name>
    <dbReference type="NCBI Taxonomy" id="312017"/>
    <lineage>
        <taxon>Eukaryota</taxon>
        <taxon>Sar</taxon>
        <taxon>Alveolata</taxon>
        <taxon>Ciliophora</taxon>
        <taxon>Intramacronucleata</taxon>
        <taxon>Oligohymenophorea</taxon>
        <taxon>Hymenostomatida</taxon>
        <taxon>Tetrahymenina</taxon>
        <taxon>Tetrahymenidae</taxon>
        <taxon>Tetrahymena</taxon>
    </lineage>
</organism>
<dbReference type="KEGG" id="tet:TTHERM_00239180"/>